<accession>A0ABT8T6L4</accession>
<keyword evidence="3" id="KW-1185">Reference proteome</keyword>
<keyword evidence="1" id="KW-0812">Transmembrane</keyword>
<feature type="transmembrane region" description="Helical" evidence="1">
    <location>
        <begin position="30"/>
        <end position="47"/>
    </location>
</feature>
<dbReference type="EMBL" id="JAULJQ010000001">
    <property type="protein sequence ID" value="MDO2408563.1"/>
    <property type="molecule type" value="Genomic_DNA"/>
</dbReference>
<evidence type="ECO:0000313" key="3">
    <source>
        <dbReference type="Proteomes" id="UP001171111"/>
    </source>
</evidence>
<dbReference type="Proteomes" id="UP001171111">
    <property type="component" value="Unassembled WGS sequence"/>
</dbReference>
<name>A0ABT8T6L4_9BACT</name>
<keyword evidence="1" id="KW-0472">Membrane</keyword>
<sequence length="114" mass="12477">MRIILFLILLLAVLLIIALSDEIISKKSKGVILVVLVLIFGGVYFFSQSAQNSQNESTELLLAFEQGKSLKCGAVEVNASNFNFEYGTQSFVAKKDAKAFAGQIIAIKDCEIKE</sequence>
<gene>
    <name evidence="2" type="ORF">Q2362_00430</name>
</gene>
<proteinExistence type="predicted"/>
<evidence type="ECO:0000256" key="1">
    <source>
        <dbReference type="SAM" id="Phobius"/>
    </source>
</evidence>
<keyword evidence="1" id="KW-1133">Transmembrane helix</keyword>
<protein>
    <recommendedName>
        <fullName evidence="4">Integral membrane protein</fullName>
    </recommendedName>
</protein>
<evidence type="ECO:0008006" key="4">
    <source>
        <dbReference type="Google" id="ProtNLM"/>
    </source>
</evidence>
<reference evidence="2 3" key="1">
    <citation type="submission" date="2023-06" db="EMBL/GenBank/DDBJ databases">
        <title>Campylobacter magnum sp. nov., isolated from cecal contents of domestic pigs (Sus scrofa domesticus).</title>
        <authorList>
            <person name="Papic B."/>
            <person name="Gruntar I."/>
        </authorList>
    </citation>
    <scope>NUCLEOTIDE SEQUENCE [LARGE SCALE GENOMIC DNA]</scope>
    <source>
        <strain evidence="3">34484-21</strain>
    </source>
</reference>
<organism evidence="2 3">
    <name type="scientific">Campylobacter magnus</name>
    <dbReference type="NCBI Taxonomy" id="3026462"/>
    <lineage>
        <taxon>Bacteria</taxon>
        <taxon>Pseudomonadati</taxon>
        <taxon>Campylobacterota</taxon>
        <taxon>Epsilonproteobacteria</taxon>
        <taxon>Campylobacterales</taxon>
        <taxon>Campylobacteraceae</taxon>
        <taxon>Campylobacter</taxon>
    </lineage>
</organism>
<dbReference type="RefSeq" id="WP_302243280.1">
    <property type="nucleotide sequence ID" value="NZ_JAULJQ010000001.1"/>
</dbReference>
<evidence type="ECO:0000313" key="2">
    <source>
        <dbReference type="EMBL" id="MDO2408563.1"/>
    </source>
</evidence>
<comment type="caution">
    <text evidence="2">The sequence shown here is derived from an EMBL/GenBank/DDBJ whole genome shotgun (WGS) entry which is preliminary data.</text>
</comment>